<keyword evidence="3" id="KW-1185">Reference proteome</keyword>
<dbReference type="WBParaSite" id="HPLM_0000310601-mRNA-1">
    <property type="protein sequence ID" value="HPLM_0000310601-mRNA-1"/>
    <property type="gene ID" value="HPLM_0000310601"/>
</dbReference>
<reference evidence="4" key="1">
    <citation type="submission" date="2017-02" db="UniProtKB">
        <authorList>
            <consortium name="WormBaseParasite"/>
        </authorList>
    </citation>
    <scope>IDENTIFICATION</scope>
</reference>
<evidence type="ECO:0000313" key="4">
    <source>
        <dbReference type="WBParaSite" id="HPLM_0000310601-mRNA-1"/>
    </source>
</evidence>
<evidence type="ECO:0000313" key="3">
    <source>
        <dbReference type="Proteomes" id="UP000268014"/>
    </source>
</evidence>
<dbReference type="AlphaFoldDB" id="A0A0N4W0L4"/>
<proteinExistence type="predicted"/>
<evidence type="ECO:0000256" key="1">
    <source>
        <dbReference type="SAM" id="MobiDB-lite"/>
    </source>
</evidence>
<feature type="region of interest" description="Disordered" evidence="1">
    <location>
        <begin position="1"/>
        <end position="28"/>
    </location>
</feature>
<dbReference type="EMBL" id="UZAF01016097">
    <property type="protein sequence ID" value="VDO20135.1"/>
    <property type="molecule type" value="Genomic_DNA"/>
</dbReference>
<gene>
    <name evidence="2" type="ORF">HPLM_LOCUS3098</name>
</gene>
<dbReference type="OMA" id="FTSMQNV"/>
<dbReference type="Proteomes" id="UP000268014">
    <property type="component" value="Unassembled WGS sequence"/>
</dbReference>
<reference evidence="2 3" key="2">
    <citation type="submission" date="2018-11" db="EMBL/GenBank/DDBJ databases">
        <authorList>
            <consortium name="Pathogen Informatics"/>
        </authorList>
    </citation>
    <scope>NUCLEOTIDE SEQUENCE [LARGE SCALE GENOMIC DNA]</scope>
    <source>
        <strain evidence="2 3">MHpl1</strain>
    </source>
</reference>
<protein>
    <submittedName>
        <fullName evidence="4">Biogenesis of lysosome-related organelles complex 1 subunit 3</fullName>
    </submittedName>
</protein>
<organism evidence="4">
    <name type="scientific">Haemonchus placei</name>
    <name type="common">Barber's pole worm</name>
    <dbReference type="NCBI Taxonomy" id="6290"/>
    <lineage>
        <taxon>Eukaryota</taxon>
        <taxon>Metazoa</taxon>
        <taxon>Ecdysozoa</taxon>
        <taxon>Nematoda</taxon>
        <taxon>Chromadorea</taxon>
        <taxon>Rhabditida</taxon>
        <taxon>Rhabditina</taxon>
        <taxon>Rhabditomorpha</taxon>
        <taxon>Strongyloidea</taxon>
        <taxon>Trichostrongylidae</taxon>
        <taxon>Haemonchus</taxon>
    </lineage>
</organism>
<name>A0A0N4W0L4_HAEPC</name>
<feature type="compositionally biased region" description="Basic and acidic residues" evidence="1">
    <location>
        <begin position="1"/>
        <end position="20"/>
    </location>
</feature>
<accession>A0A0N4W0L4</accession>
<evidence type="ECO:0000313" key="2">
    <source>
        <dbReference type="EMBL" id="VDO20135.1"/>
    </source>
</evidence>
<sequence>MSGLVDVDKRVSEIENDRSRKSIKPHLNRAGVVEGEAPETDDELKIDVPSTSVTAPSEELCKDIAVPQRARVHVDEKLERSWRKLGEDVLIASMKRVRPTMKMANDMETCLDDTLAAVQGASGHIRHASTVVYHLEDSVDALLDASKLIPTNFENTVTIMRLA</sequence>
<dbReference type="OrthoDB" id="5868124at2759"/>